<name>A0ABS9DZD7_9PROT</name>
<keyword evidence="2" id="KW-1185">Reference proteome</keyword>
<accession>A0ABS9DZD7</accession>
<proteinExistence type="predicted"/>
<dbReference type="EMBL" id="JAKGBZ010000023">
    <property type="protein sequence ID" value="MCF3947448.1"/>
    <property type="molecule type" value="Genomic_DNA"/>
</dbReference>
<sequence length="57" mass="6324">MVATGPLKRHRPKDSLWSTLNARRTPPWLTLIGREVAESSGAAIGKRNRVAAKEDEK</sequence>
<dbReference type="Proteomes" id="UP001521209">
    <property type="component" value="Unassembled WGS sequence"/>
</dbReference>
<evidence type="ECO:0000313" key="2">
    <source>
        <dbReference type="Proteomes" id="UP001521209"/>
    </source>
</evidence>
<evidence type="ECO:0000313" key="1">
    <source>
        <dbReference type="EMBL" id="MCF3947448.1"/>
    </source>
</evidence>
<dbReference type="RefSeq" id="WP_235704679.1">
    <property type="nucleotide sequence ID" value="NZ_JAKGBZ010000023.1"/>
</dbReference>
<organism evidence="1 2">
    <name type="scientific">Acidiphilium iwatense</name>
    <dbReference type="NCBI Taxonomy" id="768198"/>
    <lineage>
        <taxon>Bacteria</taxon>
        <taxon>Pseudomonadati</taxon>
        <taxon>Pseudomonadota</taxon>
        <taxon>Alphaproteobacteria</taxon>
        <taxon>Acetobacterales</taxon>
        <taxon>Acidocellaceae</taxon>
        <taxon>Acidiphilium</taxon>
    </lineage>
</organism>
<reference evidence="1 2" key="1">
    <citation type="submission" date="2022-01" db="EMBL/GenBank/DDBJ databases">
        <authorList>
            <person name="Won M."/>
            <person name="Kim S.-J."/>
            <person name="Kwon S.-W."/>
        </authorList>
    </citation>
    <scope>NUCLEOTIDE SEQUENCE [LARGE SCALE GENOMIC DNA]</scope>
    <source>
        <strain evidence="1 2">KCTC 23505</strain>
    </source>
</reference>
<protein>
    <submittedName>
        <fullName evidence="1">Uncharacterized protein</fullName>
    </submittedName>
</protein>
<gene>
    <name evidence="1" type="ORF">L2A60_12245</name>
</gene>
<comment type="caution">
    <text evidence="1">The sequence shown here is derived from an EMBL/GenBank/DDBJ whole genome shotgun (WGS) entry which is preliminary data.</text>
</comment>